<dbReference type="AlphaFoldDB" id="A0A0N5ASQ3"/>
<proteinExistence type="predicted"/>
<dbReference type="Pfam" id="PF00059">
    <property type="entry name" value="Lectin_C"/>
    <property type="match status" value="2"/>
</dbReference>
<dbReference type="Proteomes" id="UP000046393">
    <property type="component" value="Unplaced"/>
</dbReference>
<feature type="domain" description="C-type lectin" evidence="1">
    <location>
        <begin position="171"/>
        <end position="281"/>
    </location>
</feature>
<dbReference type="PANTHER" id="PTHR22801">
    <property type="entry name" value="LITHOSTATHINE"/>
    <property type="match status" value="1"/>
</dbReference>
<evidence type="ECO:0000259" key="1">
    <source>
        <dbReference type="PROSITE" id="PS50041"/>
    </source>
</evidence>
<dbReference type="SUPFAM" id="SSF56436">
    <property type="entry name" value="C-type lectin-like"/>
    <property type="match status" value="2"/>
</dbReference>
<keyword evidence="2" id="KW-1185">Reference proteome</keyword>
<dbReference type="InterPro" id="IPR001304">
    <property type="entry name" value="C-type_lectin-like"/>
</dbReference>
<dbReference type="InterPro" id="IPR050801">
    <property type="entry name" value="Ca-Dep_Lectins_ImmuneDev"/>
</dbReference>
<dbReference type="PROSITE" id="PS50041">
    <property type="entry name" value="C_TYPE_LECTIN_2"/>
    <property type="match status" value="2"/>
</dbReference>
<reference evidence="3" key="1">
    <citation type="submission" date="2017-02" db="UniProtKB">
        <authorList>
            <consortium name="WormBaseParasite"/>
        </authorList>
    </citation>
    <scope>IDENTIFICATION</scope>
</reference>
<evidence type="ECO:0000313" key="2">
    <source>
        <dbReference type="Proteomes" id="UP000046393"/>
    </source>
</evidence>
<feature type="domain" description="C-type lectin" evidence="1">
    <location>
        <begin position="34"/>
        <end position="162"/>
    </location>
</feature>
<protein>
    <submittedName>
        <fullName evidence="3">C-type lectin domain-containing protein</fullName>
    </submittedName>
</protein>
<accession>A0A0N5ASQ3</accession>
<dbReference type="SMART" id="SM00034">
    <property type="entry name" value="CLECT"/>
    <property type="match status" value="2"/>
</dbReference>
<evidence type="ECO:0000313" key="3">
    <source>
        <dbReference type="WBParaSite" id="SMUV_0000783201-mRNA-1"/>
    </source>
</evidence>
<sequence>MLFVSSLFAPSVTVEDILSDRSATASCPKGFKRVGYLCYSVYPFQLNYYDAKVLCKKRHSTLPSSRSVYDDQFLYTSIAGKKNFWLGLRINRYRLGDYPSNIRFDDGHPLSSYSNYDEVIQKNARPIVDDECFGIGSFLSDTGEDIHWIRSNCNDTLDIYEQTLQPSPRKEAVKFCRKQGGNLIDITDVHEEEYIKSKESTVSEISNGTPVWLNLKRFGWHWAWECSGEVLSRSTYQNWAVNEPNSICTKMGSECKADYAVLMNSKWFDADQREFYGVICKFTGIQTYPSAPIFIPSPLDPKKGRTLLLYSRLHKERAVMRVMLILDYYLPS</sequence>
<dbReference type="CDD" id="cd00037">
    <property type="entry name" value="CLECT"/>
    <property type="match status" value="2"/>
</dbReference>
<organism evidence="2 3">
    <name type="scientific">Syphacia muris</name>
    <dbReference type="NCBI Taxonomy" id="451379"/>
    <lineage>
        <taxon>Eukaryota</taxon>
        <taxon>Metazoa</taxon>
        <taxon>Ecdysozoa</taxon>
        <taxon>Nematoda</taxon>
        <taxon>Chromadorea</taxon>
        <taxon>Rhabditida</taxon>
        <taxon>Spirurina</taxon>
        <taxon>Oxyuridomorpha</taxon>
        <taxon>Oxyuroidea</taxon>
        <taxon>Oxyuridae</taxon>
        <taxon>Syphacia</taxon>
    </lineage>
</organism>
<dbReference type="InterPro" id="IPR016186">
    <property type="entry name" value="C-type_lectin-like/link_sf"/>
</dbReference>
<dbReference type="Gene3D" id="3.10.100.10">
    <property type="entry name" value="Mannose-Binding Protein A, subunit A"/>
    <property type="match status" value="2"/>
</dbReference>
<dbReference type="InterPro" id="IPR016187">
    <property type="entry name" value="CTDL_fold"/>
</dbReference>
<name>A0A0N5ASQ3_9BILA</name>
<dbReference type="PANTHER" id="PTHR22801:SF63">
    <property type="entry name" value="C-TYPE LECTIN DOMAIN-CONTAINING PROTEIN"/>
    <property type="match status" value="1"/>
</dbReference>
<dbReference type="STRING" id="451379.A0A0N5ASQ3"/>
<dbReference type="WBParaSite" id="SMUV_0000783201-mRNA-1">
    <property type="protein sequence ID" value="SMUV_0000783201-mRNA-1"/>
    <property type="gene ID" value="SMUV_0000783201"/>
</dbReference>